<name>A0ABN1MT74_9FLAO</name>
<sequence>MNPIKELYDRLESQNAWNKTILLKRNELLKIAGTVDTNLYYILSGSLKIYFISDSEEHIVRFGYQNNFITSLDSFITESPSEFYIQAIKQTQLKSISKPDYLNFINQNADNKRLWDTILEQLVLQQLEREKDILITSPQKRFKRVFERSPQLFQEIPNKHIASYLRMSPETLSRLKSLDFNQ</sequence>
<dbReference type="EMBL" id="BAAAFH010000022">
    <property type="protein sequence ID" value="GAA0876516.1"/>
    <property type="molecule type" value="Genomic_DNA"/>
</dbReference>
<protein>
    <submittedName>
        <fullName evidence="2">Crp/Fnr family transcriptional regulator</fullName>
    </submittedName>
</protein>
<dbReference type="InterPro" id="IPR018490">
    <property type="entry name" value="cNMP-bd_dom_sf"/>
</dbReference>
<dbReference type="Gene3D" id="2.60.120.10">
    <property type="entry name" value="Jelly Rolls"/>
    <property type="match status" value="1"/>
</dbReference>
<evidence type="ECO:0000259" key="1">
    <source>
        <dbReference type="PROSITE" id="PS50042"/>
    </source>
</evidence>
<dbReference type="Proteomes" id="UP001501126">
    <property type="component" value="Unassembled WGS sequence"/>
</dbReference>
<dbReference type="PROSITE" id="PS50042">
    <property type="entry name" value="CNMP_BINDING_3"/>
    <property type="match status" value="1"/>
</dbReference>
<keyword evidence="3" id="KW-1185">Reference proteome</keyword>
<evidence type="ECO:0000313" key="2">
    <source>
        <dbReference type="EMBL" id="GAA0876516.1"/>
    </source>
</evidence>
<dbReference type="SUPFAM" id="SSF51206">
    <property type="entry name" value="cAMP-binding domain-like"/>
    <property type="match status" value="1"/>
</dbReference>
<accession>A0ABN1MT74</accession>
<proteinExistence type="predicted"/>
<dbReference type="Pfam" id="PF00027">
    <property type="entry name" value="cNMP_binding"/>
    <property type="match status" value="1"/>
</dbReference>
<dbReference type="InterPro" id="IPR014710">
    <property type="entry name" value="RmlC-like_jellyroll"/>
</dbReference>
<dbReference type="RefSeq" id="WP_343789509.1">
    <property type="nucleotide sequence ID" value="NZ_BAAAFH010000022.1"/>
</dbReference>
<gene>
    <name evidence="2" type="ORF">GCM10009118_29260</name>
</gene>
<organism evidence="2 3">
    <name type="scientific">Wandonia haliotis</name>
    <dbReference type="NCBI Taxonomy" id="574963"/>
    <lineage>
        <taxon>Bacteria</taxon>
        <taxon>Pseudomonadati</taxon>
        <taxon>Bacteroidota</taxon>
        <taxon>Flavobacteriia</taxon>
        <taxon>Flavobacteriales</taxon>
        <taxon>Crocinitomicaceae</taxon>
        <taxon>Wandonia</taxon>
    </lineage>
</organism>
<comment type="caution">
    <text evidence="2">The sequence shown here is derived from an EMBL/GenBank/DDBJ whole genome shotgun (WGS) entry which is preliminary data.</text>
</comment>
<feature type="domain" description="Cyclic nucleotide-binding" evidence="1">
    <location>
        <begin position="1"/>
        <end position="113"/>
    </location>
</feature>
<dbReference type="CDD" id="cd00038">
    <property type="entry name" value="CAP_ED"/>
    <property type="match status" value="1"/>
</dbReference>
<evidence type="ECO:0000313" key="3">
    <source>
        <dbReference type="Proteomes" id="UP001501126"/>
    </source>
</evidence>
<dbReference type="InterPro" id="IPR000595">
    <property type="entry name" value="cNMP-bd_dom"/>
</dbReference>
<reference evidence="2 3" key="1">
    <citation type="journal article" date="2019" name="Int. J. Syst. Evol. Microbiol.">
        <title>The Global Catalogue of Microorganisms (GCM) 10K type strain sequencing project: providing services to taxonomists for standard genome sequencing and annotation.</title>
        <authorList>
            <consortium name="The Broad Institute Genomics Platform"/>
            <consortium name="The Broad Institute Genome Sequencing Center for Infectious Disease"/>
            <person name="Wu L."/>
            <person name="Ma J."/>
        </authorList>
    </citation>
    <scope>NUCLEOTIDE SEQUENCE [LARGE SCALE GENOMIC DNA]</scope>
    <source>
        <strain evidence="2 3">JCM 16083</strain>
    </source>
</reference>